<dbReference type="Proteomes" id="UP000198412">
    <property type="component" value="Unassembled WGS sequence"/>
</dbReference>
<dbReference type="RefSeq" id="WP_089376407.1">
    <property type="nucleotide sequence ID" value="NZ_FZNX01000001.1"/>
</dbReference>
<proteinExistence type="predicted"/>
<name>A0A238V791_9FLAO</name>
<evidence type="ECO:0000313" key="2">
    <source>
        <dbReference type="Proteomes" id="UP000198412"/>
    </source>
</evidence>
<protein>
    <recommendedName>
        <fullName evidence="3">Protein required for attachment to host cells</fullName>
    </recommendedName>
</protein>
<evidence type="ECO:0000313" key="1">
    <source>
        <dbReference type="EMBL" id="SNR29917.1"/>
    </source>
</evidence>
<organism evidence="1 2">
    <name type="scientific">Lutibacter flavus</name>
    <dbReference type="NCBI Taxonomy" id="691689"/>
    <lineage>
        <taxon>Bacteria</taxon>
        <taxon>Pseudomonadati</taxon>
        <taxon>Bacteroidota</taxon>
        <taxon>Flavobacteriia</taxon>
        <taxon>Flavobacteriales</taxon>
        <taxon>Flavobacteriaceae</taxon>
        <taxon>Lutibacter</taxon>
    </lineage>
</organism>
<dbReference type="SUPFAM" id="SSF53137">
    <property type="entry name" value="Translational machinery components"/>
    <property type="match status" value="1"/>
</dbReference>
<dbReference type="EMBL" id="FZNX01000001">
    <property type="protein sequence ID" value="SNR29917.1"/>
    <property type="molecule type" value="Genomic_DNA"/>
</dbReference>
<evidence type="ECO:0008006" key="3">
    <source>
        <dbReference type="Google" id="ProtNLM"/>
    </source>
</evidence>
<gene>
    <name evidence="1" type="ORF">SAMN04488111_0018</name>
</gene>
<accession>A0A238V791</accession>
<sequence length="138" mass="16227">MKQNIGIWIDTKQAVIIKLSNNDHHSIKKIESNIVMRERVEGDSKKFGRFGNQYLTYEKNRLNRRTEQTNQFLKNLIKEVEMSDSIVLFGPAKMKKIFEKAIKSNMQVADKLVGVFNSELITENQMVAWVKDFYKKRN</sequence>
<dbReference type="Gene3D" id="3.30.420.60">
    <property type="entry name" value="eRF1 domain 2"/>
    <property type="match status" value="1"/>
</dbReference>
<reference evidence="2" key="1">
    <citation type="submission" date="2017-06" db="EMBL/GenBank/DDBJ databases">
        <authorList>
            <person name="Varghese N."/>
            <person name="Submissions S."/>
        </authorList>
    </citation>
    <scope>NUCLEOTIDE SEQUENCE [LARGE SCALE GENOMIC DNA]</scope>
    <source>
        <strain evidence="2">DSM 27993</strain>
    </source>
</reference>
<dbReference type="AlphaFoldDB" id="A0A238V791"/>
<dbReference type="OrthoDB" id="594984at2"/>
<keyword evidence="2" id="KW-1185">Reference proteome</keyword>
<dbReference type="InterPro" id="IPR042226">
    <property type="entry name" value="eFR1_2_sf"/>
</dbReference>